<protein>
    <submittedName>
        <fullName evidence="1">Uncharacterized protein</fullName>
    </submittedName>
</protein>
<dbReference type="HOGENOM" id="CLU_2741690_0_0_1"/>
<gene>
    <name evidence="1" type="ORF">M422DRAFT_32206</name>
</gene>
<sequence length="71" mass="8018">MGQAVMHVLNQYPNGIRTGRKRLLRVRPNTSVSDLYTISQPSYGNRTAMVCFTSFSEALSLCKAPYRHTLI</sequence>
<proteinExistence type="predicted"/>
<dbReference type="AlphaFoldDB" id="A0A0C9UBQ7"/>
<dbReference type="EMBL" id="KN837143">
    <property type="protein sequence ID" value="KIJ40558.1"/>
    <property type="molecule type" value="Genomic_DNA"/>
</dbReference>
<name>A0A0C9UBQ7_SPHS4</name>
<dbReference type="Proteomes" id="UP000054279">
    <property type="component" value="Unassembled WGS sequence"/>
</dbReference>
<evidence type="ECO:0000313" key="1">
    <source>
        <dbReference type="EMBL" id="KIJ40558.1"/>
    </source>
</evidence>
<evidence type="ECO:0000313" key="2">
    <source>
        <dbReference type="Proteomes" id="UP000054279"/>
    </source>
</evidence>
<keyword evidence="2" id="KW-1185">Reference proteome</keyword>
<accession>A0A0C9UBQ7</accession>
<organism evidence="1 2">
    <name type="scientific">Sphaerobolus stellatus (strain SS14)</name>
    <dbReference type="NCBI Taxonomy" id="990650"/>
    <lineage>
        <taxon>Eukaryota</taxon>
        <taxon>Fungi</taxon>
        <taxon>Dikarya</taxon>
        <taxon>Basidiomycota</taxon>
        <taxon>Agaricomycotina</taxon>
        <taxon>Agaricomycetes</taxon>
        <taxon>Phallomycetidae</taxon>
        <taxon>Geastrales</taxon>
        <taxon>Sphaerobolaceae</taxon>
        <taxon>Sphaerobolus</taxon>
    </lineage>
</organism>
<reference evidence="1 2" key="1">
    <citation type="submission" date="2014-06" db="EMBL/GenBank/DDBJ databases">
        <title>Evolutionary Origins and Diversification of the Mycorrhizal Mutualists.</title>
        <authorList>
            <consortium name="DOE Joint Genome Institute"/>
            <consortium name="Mycorrhizal Genomics Consortium"/>
            <person name="Kohler A."/>
            <person name="Kuo A."/>
            <person name="Nagy L.G."/>
            <person name="Floudas D."/>
            <person name="Copeland A."/>
            <person name="Barry K.W."/>
            <person name="Cichocki N."/>
            <person name="Veneault-Fourrey C."/>
            <person name="LaButti K."/>
            <person name="Lindquist E.A."/>
            <person name="Lipzen A."/>
            <person name="Lundell T."/>
            <person name="Morin E."/>
            <person name="Murat C."/>
            <person name="Riley R."/>
            <person name="Ohm R."/>
            <person name="Sun H."/>
            <person name="Tunlid A."/>
            <person name="Henrissat B."/>
            <person name="Grigoriev I.V."/>
            <person name="Hibbett D.S."/>
            <person name="Martin F."/>
        </authorList>
    </citation>
    <scope>NUCLEOTIDE SEQUENCE [LARGE SCALE GENOMIC DNA]</scope>
    <source>
        <strain evidence="1 2">SS14</strain>
    </source>
</reference>